<dbReference type="PANTHER" id="PTHR28051">
    <property type="entry name" value="PROTEIN MTL1-RELATED"/>
    <property type="match status" value="1"/>
</dbReference>
<name>A0A813KKB2_POLGL</name>
<feature type="region of interest" description="Disordered" evidence="1">
    <location>
        <begin position="186"/>
        <end position="205"/>
    </location>
</feature>
<evidence type="ECO:0000313" key="3">
    <source>
        <dbReference type="Proteomes" id="UP000626109"/>
    </source>
</evidence>
<feature type="compositionally biased region" description="Low complexity" evidence="1">
    <location>
        <begin position="869"/>
        <end position="881"/>
    </location>
</feature>
<accession>A0A813KKB2</accession>
<dbReference type="PANTHER" id="PTHR28051:SF1">
    <property type="entry name" value="PROTEIN MTL1-RELATED"/>
    <property type="match status" value="1"/>
</dbReference>
<feature type="region of interest" description="Disordered" evidence="1">
    <location>
        <begin position="786"/>
        <end position="809"/>
    </location>
</feature>
<feature type="region of interest" description="Disordered" evidence="1">
    <location>
        <begin position="318"/>
        <end position="342"/>
    </location>
</feature>
<feature type="region of interest" description="Disordered" evidence="1">
    <location>
        <begin position="938"/>
        <end position="1009"/>
    </location>
</feature>
<gene>
    <name evidence="2" type="ORF">PGLA2088_LOCUS35412</name>
</gene>
<feature type="region of interest" description="Disordered" evidence="1">
    <location>
        <begin position="1173"/>
        <end position="1212"/>
    </location>
</feature>
<feature type="compositionally biased region" description="Low complexity" evidence="1">
    <location>
        <begin position="915"/>
        <end position="925"/>
    </location>
</feature>
<feature type="compositionally biased region" description="Low complexity" evidence="1">
    <location>
        <begin position="1"/>
        <end position="15"/>
    </location>
</feature>
<feature type="compositionally biased region" description="Polar residues" evidence="1">
    <location>
        <begin position="186"/>
        <end position="196"/>
    </location>
</feature>
<sequence length="1470" mass="163153">MPGQANAAVTPAARATESDAKHRSTPPAENCPSEYTKSIDKMEPALRLILAECRVPWLLQHLLAEAEMVSAADLSQAYTKELLNTKYDTDFGLRKIYNYNTISETRSIGRLQSPLQRCIEAQEERSKRRQSELDSSNETSNSDRHQLEGVWTLKTGLPAPPLREQGSSKFVMKVYRSIQQNDIGDFSNHQIISENPDSNDKTFKKRRREHYADGYSKDADEESRQDPHDYEYSGALQEPEVEITDDDLKLPESYIILILYAGKDDQGWRLNILIAQGIKAHLKYLRNYDRTQILTDRPHDSTTGKLRHQNEMIVQIGHKQRPLRDGGGKPSPGRLPPNKRPASRLQHLGAALAAYVMTQPTQSEAHLLHHSSITECLFITEQINAARAIMNNSTTHKLDNPNHTTTGQPFALPLLSSFAYTAGDADWEFPLQAAEALPLGVTDVLPRTPGIWPTTFEMNEYNEDCEQPEPPSDVPNYPSAAEHEDRIEATYIEERALDLTSGPHDRRTTAALCNCREDQLSCGALSGKLEGRYSEKLRAIHDATVNAVNHWIRRHQPERTTAPGLFDLLYAIYYLRHMDATEHTDFTGFNARLRRSSPNMEGILALLQGQLVFAPRDKVAKSKQARRKREQQMIFHARDRAKGSNLCATAREEALKPQLYQRMRELQVSARDRLHEEVLLEVKKLRHEFGSGRSKTRTQLNEEPLCEQQQQQLQQQEACGEGESQVLEPHLASTARLQVEGTARRSFLRRWKPAQPAGPSGVYARVAVLDIGARSEAEDDELARCSSQAPALPGDAIRSKKREASPPRGLLALLRRSCKSGSSGPTSARVRLRPTDLVAATPSCIQEALKKDLCEAPPPSKRARLTARNNNNHNNVNNNSNKAEELQPELPSAGVTGHRPSELFRSQEASKQHPEQQQQPQQPQQSELFRSIVATRKQKDELADEHTAGPNSSATPPTTPTPTTPVTPRVPVALRSHLTQDWSEGEEEEDNARVGDSNNNSNNSPPYGSRVLKQEITQLSEQRASQKSQAAGPLGWYAKSSMDGLALLKSGPDLLVQTASGQACQGSSKGVLIACRPESLLSSRLNCRPDLPVGQTTSGHACQGQQQQGGKEVPAEDFPDALRRFSKRLSKDPDPFEPWWNANSVRYGRAKRSSQVSSMAAAGQQANRVLRGRAYNNGNDNNSNNDNHNDSNSNNDSKTPTEQQQGLHSPDGTWHWPFELFRSIEATKQHPEQQQQQQLQQQLFSEHLDVPVCSSPPYTPRALFSASQCLHEHHLSAPDHDKGKKTEDNARASACRLLMSGTPRGTATVPVDLTRGSPSAEEWSESQDDWESDGDAPGTAPEFQTPPASRTGAGLSPAGGATFGSTHQQGRAQSLQVREDPHFTVNWQEKALLAGWIPPASLRTTHQHDDSNSINSNSNNSNDRNKAAPWLEPLEDTQGDATVPGSFDEASFFKMTLDSCAEGDSQQSAD</sequence>
<feature type="region of interest" description="Disordered" evidence="1">
    <location>
        <begin position="122"/>
        <end position="164"/>
    </location>
</feature>
<feature type="region of interest" description="Disordered" evidence="1">
    <location>
        <begin position="1"/>
        <end position="35"/>
    </location>
</feature>
<reference evidence="2" key="1">
    <citation type="submission" date="2021-02" db="EMBL/GenBank/DDBJ databases">
        <authorList>
            <person name="Dougan E. K."/>
            <person name="Rhodes N."/>
            <person name="Thang M."/>
            <person name="Chan C."/>
        </authorList>
    </citation>
    <scope>NUCLEOTIDE SEQUENCE</scope>
</reference>
<dbReference type="Proteomes" id="UP000626109">
    <property type="component" value="Unassembled WGS sequence"/>
</dbReference>
<evidence type="ECO:0000256" key="1">
    <source>
        <dbReference type="SAM" id="MobiDB-lite"/>
    </source>
</evidence>
<feature type="region of interest" description="Disordered" evidence="1">
    <location>
        <begin position="815"/>
        <end position="834"/>
    </location>
</feature>
<feature type="compositionally biased region" description="Low complexity" evidence="1">
    <location>
        <begin position="1412"/>
        <end position="1422"/>
    </location>
</feature>
<comment type="caution">
    <text evidence="2">The sequence shown here is derived from an EMBL/GenBank/DDBJ whole genome shotgun (WGS) entry which is preliminary data.</text>
</comment>
<evidence type="ECO:0000313" key="2">
    <source>
        <dbReference type="EMBL" id="CAE8709354.1"/>
    </source>
</evidence>
<feature type="compositionally biased region" description="Low complexity" evidence="1">
    <location>
        <begin position="1176"/>
        <end position="1197"/>
    </location>
</feature>
<feature type="non-terminal residue" evidence="2">
    <location>
        <position position="1470"/>
    </location>
</feature>
<feature type="compositionally biased region" description="Polar residues" evidence="1">
    <location>
        <begin position="1363"/>
        <end position="1376"/>
    </location>
</feature>
<feature type="region of interest" description="Disordered" evidence="1">
    <location>
        <begin position="1095"/>
        <end position="1115"/>
    </location>
</feature>
<protein>
    <submittedName>
        <fullName evidence="2">Uncharacterized protein</fullName>
    </submittedName>
</protein>
<feature type="compositionally biased region" description="Basic and acidic residues" evidence="1">
    <location>
        <begin position="938"/>
        <end position="947"/>
    </location>
</feature>
<feature type="region of interest" description="Disordered" evidence="1">
    <location>
        <begin position="855"/>
        <end position="926"/>
    </location>
</feature>
<feature type="compositionally biased region" description="Polar residues" evidence="1">
    <location>
        <begin position="1198"/>
        <end position="1207"/>
    </location>
</feature>
<feature type="region of interest" description="Disordered" evidence="1">
    <location>
        <begin position="211"/>
        <end position="238"/>
    </location>
</feature>
<feature type="compositionally biased region" description="Basic and acidic residues" evidence="1">
    <location>
        <begin position="122"/>
        <end position="132"/>
    </location>
</feature>
<feature type="region of interest" description="Disordered" evidence="1">
    <location>
        <begin position="1300"/>
        <end position="1377"/>
    </location>
</feature>
<dbReference type="InterPro" id="IPR052292">
    <property type="entry name" value="Glucose_repression_reg"/>
</dbReference>
<dbReference type="EMBL" id="CAJNNW010031834">
    <property type="protein sequence ID" value="CAE8709354.1"/>
    <property type="molecule type" value="Genomic_DNA"/>
</dbReference>
<feature type="compositionally biased region" description="Basic and acidic residues" evidence="1">
    <location>
        <begin position="211"/>
        <end position="231"/>
    </location>
</feature>
<feature type="compositionally biased region" description="Acidic residues" evidence="1">
    <location>
        <begin position="1322"/>
        <end position="1334"/>
    </location>
</feature>
<organism evidence="2 3">
    <name type="scientific">Polarella glacialis</name>
    <name type="common">Dinoflagellate</name>
    <dbReference type="NCBI Taxonomy" id="89957"/>
    <lineage>
        <taxon>Eukaryota</taxon>
        <taxon>Sar</taxon>
        <taxon>Alveolata</taxon>
        <taxon>Dinophyceae</taxon>
        <taxon>Suessiales</taxon>
        <taxon>Suessiaceae</taxon>
        <taxon>Polarella</taxon>
    </lineage>
</organism>
<proteinExistence type="predicted"/>
<feature type="region of interest" description="Disordered" evidence="1">
    <location>
        <begin position="1403"/>
        <end position="1446"/>
    </location>
</feature>